<proteinExistence type="predicted"/>
<protein>
    <submittedName>
        <fullName evidence="3">Uncharacterized protein</fullName>
    </submittedName>
</protein>
<dbReference type="SMART" id="SM00015">
    <property type="entry name" value="IQ"/>
    <property type="match status" value="2"/>
</dbReference>
<evidence type="ECO:0000256" key="1">
    <source>
        <dbReference type="SAM" id="Coils"/>
    </source>
</evidence>
<sequence length="270" mass="31578">MGASGKLADLNVSFLQQELANAKRRQEQTQERRQEAISQFQQHEDTFETEQRQWTAAQIQRKAENDAAIILQNWWLRVGMRRTTLIPFLEVLEQHRLMKARQSLAYSLLDLQHMVHDLHIEDSDRVLSCLQIQRWWRRVLALRVGKIIHIHHKVRKVKRHVEEAAAKVQSLFRGIQARRRAQALRESKQAAEAEAEVRMEQMKMQAILSIQNSYRKSVAVKQVQNLRARMFAAMMAQGPDDHRNKSNLSNSARPLWFKGKAKAEPKGKKR</sequence>
<dbReference type="Proteomes" id="UP001178507">
    <property type="component" value="Unassembled WGS sequence"/>
</dbReference>
<dbReference type="AlphaFoldDB" id="A0AA36IPZ3"/>
<gene>
    <name evidence="3" type="ORF">EVOR1521_LOCUS16061</name>
</gene>
<dbReference type="EMBL" id="CAUJNA010002124">
    <property type="protein sequence ID" value="CAJ1390732.1"/>
    <property type="molecule type" value="Genomic_DNA"/>
</dbReference>
<evidence type="ECO:0000256" key="2">
    <source>
        <dbReference type="SAM" id="MobiDB-lite"/>
    </source>
</evidence>
<feature type="coiled-coil region" evidence="1">
    <location>
        <begin position="174"/>
        <end position="201"/>
    </location>
</feature>
<reference evidence="3" key="1">
    <citation type="submission" date="2023-08" db="EMBL/GenBank/DDBJ databases">
        <authorList>
            <person name="Chen Y."/>
            <person name="Shah S."/>
            <person name="Dougan E. K."/>
            <person name="Thang M."/>
            <person name="Chan C."/>
        </authorList>
    </citation>
    <scope>NUCLEOTIDE SEQUENCE</scope>
</reference>
<feature type="coiled-coil region" evidence="1">
    <location>
        <begin position="12"/>
        <end position="46"/>
    </location>
</feature>
<evidence type="ECO:0000313" key="3">
    <source>
        <dbReference type="EMBL" id="CAJ1390732.1"/>
    </source>
</evidence>
<comment type="caution">
    <text evidence="3">The sequence shown here is derived from an EMBL/GenBank/DDBJ whole genome shotgun (WGS) entry which is preliminary data.</text>
</comment>
<feature type="region of interest" description="Disordered" evidence="2">
    <location>
        <begin position="238"/>
        <end position="270"/>
    </location>
</feature>
<dbReference type="Pfam" id="PF00612">
    <property type="entry name" value="IQ"/>
    <property type="match status" value="1"/>
</dbReference>
<evidence type="ECO:0000313" key="4">
    <source>
        <dbReference type="Proteomes" id="UP001178507"/>
    </source>
</evidence>
<dbReference type="Gene3D" id="1.20.5.190">
    <property type="match status" value="1"/>
</dbReference>
<feature type="compositionally biased region" description="Basic and acidic residues" evidence="2">
    <location>
        <begin position="261"/>
        <end position="270"/>
    </location>
</feature>
<name>A0AA36IPZ3_9DINO</name>
<organism evidence="3 4">
    <name type="scientific">Effrenium voratum</name>
    <dbReference type="NCBI Taxonomy" id="2562239"/>
    <lineage>
        <taxon>Eukaryota</taxon>
        <taxon>Sar</taxon>
        <taxon>Alveolata</taxon>
        <taxon>Dinophyceae</taxon>
        <taxon>Suessiales</taxon>
        <taxon>Symbiodiniaceae</taxon>
        <taxon>Effrenium</taxon>
    </lineage>
</organism>
<accession>A0AA36IPZ3</accession>
<keyword evidence="4" id="KW-1185">Reference proteome</keyword>
<dbReference type="PROSITE" id="PS50096">
    <property type="entry name" value="IQ"/>
    <property type="match status" value="1"/>
</dbReference>
<keyword evidence="1" id="KW-0175">Coiled coil</keyword>
<dbReference type="InterPro" id="IPR000048">
    <property type="entry name" value="IQ_motif_EF-hand-BS"/>
</dbReference>